<evidence type="ECO:0000256" key="1">
    <source>
        <dbReference type="SAM" id="MobiDB-lite"/>
    </source>
</evidence>
<gene>
    <name evidence="2" type="ORF">P3X46_027477</name>
</gene>
<comment type="caution">
    <text evidence="2">The sequence shown here is derived from an EMBL/GenBank/DDBJ whole genome shotgun (WGS) entry which is preliminary data.</text>
</comment>
<evidence type="ECO:0000313" key="2">
    <source>
        <dbReference type="EMBL" id="KAJ9154105.1"/>
    </source>
</evidence>
<dbReference type="PANTHER" id="PTHR38932">
    <property type="entry name" value="BNAC03G64660D PROTEIN"/>
    <property type="match status" value="1"/>
</dbReference>
<dbReference type="Proteomes" id="UP001174677">
    <property type="component" value="Chromosome 15"/>
</dbReference>
<dbReference type="EMBL" id="JARPOI010000015">
    <property type="protein sequence ID" value="KAJ9154105.1"/>
    <property type="molecule type" value="Genomic_DNA"/>
</dbReference>
<protein>
    <recommendedName>
        <fullName evidence="4">Shugoshin C-terminal domain-containing protein</fullName>
    </recommendedName>
</protein>
<proteinExistence type="predicted"/>
<evidence type="ECO:0000313" key="3">
    <source>
        <dbReference type="Proteomes" id="UP001174677"/>
    </source>
</evidence>
<reference evidence="2 3" key="1">
    <citation type="journal article" date="2023" name="Plant Biotechnol. J.">
        <title>Chromosome-level wild Hevea brasiliensis genome provides new tools for genomic-assisted breeding and valuable loci to elevate rubber yield.</title>
        <authorList>
            <person name="Cheng H."/>
            <person name="Song X."/>
            <person name="Hu Y."/>
            <person name="Wu T."/>
            <person name="Yang Q."/>
            <person name="An Z."/>
            <person name="Feng S."/>
            <person name="Deng Z."/>
            <person name="Wu W."/>
            <person name="Zeng X."/>
            <person name="Tu M."/>
            <person name="Wang X."/>
            <person name="Huang H."/>
        </authorList>
    </citation>
    <scope>NUCLEOTIDE SEQUENCE [LARGE SCALE GENOMIC DNA]</scope>
    <source>
        <strain evidence="2">MT/VB/25A 57/8</strain>
    </source>
</reference>
<feature type="compositionally biased region" description="Basic and acidic residues" evidence="1">
    <location>
        <begin position="26"/>
        <end position="39"/>
    </location>
</feature>
<organism evidence="2 3">
    <name type="scientific">Hevea brasiliensis</name>
    <name type="common">Para rubber tree</name>
    <name type="synonym">Siphonia brasiliensis</name>
    <dbReference type="NCBI Taxonomy" id="3981"/>
    <lineage>
        <taxon>Eukaryota</taxon>
        <taxon>Viridiplantae</taxon>
        <taxon>Streptophyta</taxon>
        <taxon>Embryophyta</taxon>
        <taxon>Tracheophyta</taxon>
        <taxon>Spermatophyta</taxon>
        <taxon>Magnoliopsida</taxon>
        <taxon>eudicotyledons</taxon>
        <taxon>Gunneridae</taxon>
        <taxon>Pentapetalae</taxon>
        <taxon>rosids</taxon>
        <taxon>fabids</taxon>
        <taxon>Malpighiales</taxon>
        <taxon>Euphorbiaceae</taxon>
        <taxon>Crotonoideae</taxon>
        <taxon>Micrandreae</taxon>
        <taxon>Hevea</taxon>
    </lineage>
</organism>
<accession>A0ABQ9L377</accession>
<name>A0ABQ9L377_HEVBR</name>
<keyword evidence="3" id="KW-1185">Reference proteome</keyword>
<feature type="region of interest" description="Disordered" evidence="1">
    <location>
        <begin position="19"/>
        <end position="142"/>
    </location>
</feature>
<sequence>MPPIARISKPYVPNLLLQTESASEEEDKKSHFDEEDRPNIRAGSVPRPRAVLSSPDNDAVIGNKNRVKAVRPSALKNHHSIQSRHAQCKVAPSQAVDESPPNTRKSKDTTDNNLKGKKWSTTAISSPRRNITTNKPSSVRIS</sequence>
<dbReference type="PANTHER" id="PTHR38932:SF1">
    <property type="entry name" value="DUF4005 DOMAIN-CONTAINING PROTEIN"/>
    <property type="match status" value="1"/>
</dbReference>
<feature type="compositionally biased region" description="Polar residues" evidence="1">
    <location>
        <begin position="119"/>
        <end position="142"/>
    </location>
</feature>
<evidence type="ECO:0008006" key="4">
    <source>
        <dbReference type="Google" id="ProtNLM"/>
    </source>
</evidence>